<evidence type="ECO:0000313" key="4">
    <source>
        <dbReference type="Proteomes" id="UP001165289"/>
    </source>
</evidence>
<proteinExistence type="predicted"/>
<dbReference type="PROSITE" id="PS01179">
    <property type="entry name" value="PID"/>
    <property type="match status" value="1"/>
</dbReference>
<evidence type="ECO:0000313" key="3">
    <source>
        <dbReference type="EMBL" id="KAI6657409.1"/>
    </source>
</evidence>
<dbReference type="AlphaFoldDB" id="A0AAV7KBF0"/>
<feature type="region of interest" description="Disordered" evidence="1">
    <location>
        <begin position="181"/>
        <end position="218"/>
    </location>
</feature>
<protein>
    <submittedName>
        <fullName evidence="3">Carboxyl-terminal PDZ ligand of neuronal nitric oxide synthase protein-like</fullName>
    </submittedName>
</protein>
<feature type="compositionally biased region" description="Basic and acidic residues" evidence="1">
    <location>
        <begin position="186"/>
        <end position="215"/>
    </location>
</feature>
<dbReference type="EMBL" id="JAKMXF010000111">
    <property type="protein sequence ID" value="KAI6657409.1"/>
    <property type="molecule type" value="Genomic_DNA"/>
</dbReference>
<reference evidence="3 4" key="1">
    <citation type="journal article" date="2023" name="BMC Biol.">
        <title>The compact genome of the sponge Oopsacas minuta (Hexactinellida) is lacking key metazoan core genes.</title>
        <authorList>
            <person name="Santini S."/>
            <person name="Schenkelaars Q."/>
            <person name="Jourda C."/>
            <person name="Duchesne M."/>
            <person name="Belahbib H."/>
            <person name="Rocher C."/>
            <person name="Selva M."/>
            <person name="Riesgo A."/>
            <person name="Vervoort M."/>
            <person name="Leys S.P."/>
            <person name="Kodjabachian L."/>
            <person name="Le Bivic A."/>
            <person name="Borchiellini C."/>
            <person name="Claverie J.M."/>
            <person name="Renard E."/>
        </authorList>
    </citation>
    <scope>NUCLEOTIDE SEQUENCE [LARGE SCALE GENOMIC DNA]</scope>
    <source>
        <strain evidence="3">SPO-2</strain>
    </source>
</reference>
<dbReference type="InterPro" id="IPR011993">
    <property type="entry name" value="PH-like_dom_sf"/>
</dbReference>
<dbReference type="PANTHER" id="PTHR11232:SF17">
    <property type="entry name" value="CAPON-LIKE PROTEIN"/>
    <property type="match status" value="1"/>
</dbReference>
<accession>A0AAV7KBF0</accession>
<dbReference type="Pfam" id="PF00640">
    <property type="entry name" value="PID"/>
    <property type="match status" value="1"/>
</dbReference>
<dbReference type="InterPro" id="IPR051133">
    <property type="entry name" value="Adapter_Engulfment-Domain"/>
</dbReference>
<dbReference type="Gene3D" id="2.30.29.30">
    <property type="entry name" value="Pleckstrin-homology domain (PH domain)/Phosphotyrosine-binding domain (PTB)"/>
    <property type="match status" value="1"/>
</dbReference>
<feature type="compositionally biased region" description="Polar residues" evidence="1">
    <location>
        <begin position="246"/>
        <end position="258"/>
    </location>
</feature>
<name>A0AAV7KBF0_9METZ</name>
<feature type="domain" description="PID" evidence="2">
    <location>
        <begin position="36"/>
        <end position="91"/>
    </location>
</feature>
<dbReference type="PANTHER" id="PTHR11232">
    <property type="entry name" value="PHOSPHOTYROSINE INTERACTION DOMAIN-CONTAINING FAMILY MEMBER"/>
    <property type="match status" value="1"/>
</dbReference>
<evidence type="ECO:0000256" key="1">
    <source>
        <dbReference type="SAM" id="MobiDB-lite"/>
    </source>
</evidence>
<dbReference type="GO" id="GO:0050998">
    <property type="term" value="F:nitric-oxide synthase binding"/>
    <property type="evidence" value="ECO:0007669"/>
    <property type="project" value="TreeGrafter"/>
</dbReference>
<feature type="region of interest" description="Disordered" evidence="1">
    <location>
        <begin position="241"/>
        <end position="270"/>
    </location>
</feature>
<evidence type="ECO:0000259" key="2">
    <source>
        <dbReference type="PROSITE" id="PS01179"/>
    </source>
</evidence>
<dbReference type="InterPro" id="IPR006020">
    <property type="entry name" value="PTB/PI_dom"/>
</dbReference>
<feature type="region of interest" description="Disordered" evidence="1">
    <location>
        <begin position="384"/>
        <end position="404"/>
    </location>
</feature>
<dbReference type="Proteomes" id="UP001165289">
    <property type="component" value="Unassembled WGS sequence"/>
</dbReference>
<comment type="caution">
    <text evidence="3">The sequence shown here is derived from an EMBL/GenBank/DDBJ whole genome shotgun (WGS) entry which is preliminary data.</text>
</comment>
<sequence>MNTDEARASVRRSGGHRRLTEDDQVWQHSDEEFQTGIPYKARFIGTLEINKPNNKADIILAMRRTRQEFRERRVKKIRVLLIISIEGVKVVRRPKKRRNYFRPAAQYEMWDEEEEVLASNPIYKIFYVSHDSRDKKIYSYIYRDPVDDSFKCSVFKGRKKRHSLRCVRTIGQAFEVCHKLNPPPKKPADENGEEKNEVTPATEEVKVTKTEETAKEVLPQKSSSEVLLVDLSDPVANLLPPVNPVQGTTTPPGRSATISDPWRPVNDDPISFRTPASSVYIKMKSNSSKPLIQPNPFAEGGTNPFTNDSVTSLDLTAVAEDLGLSPDEGSPNAEISHLSSALERMTNQHLDEVKKRRQAEFLLKSALEQSKDLKAKVAQLEKELVQERQGKDSIPVNHTSIPAQ</sequence>
<gene>
    <name evidence="3" type="ORF">LOD99_157</name>
</gene>
<feature type="region of interest" description="Disordered" evidence="1">
    <location>
        <begin position="1"/>
        <end position="21"/>
    </location>
</feature>
<dbReference type="SMART" id="SM00462">
    <property type="entry name" value="PTB"/>
    <property type="match status" value="1"/>
</dbReference>
<dbReference type="SUPFAM" id="SSF50729">
    <property type="entry name" value="PH domain-like"/>
    <property type="match status" value="1"/>
</dbReference>
<keyword evidence="4" id="KW-1185">Reference proteome</keyword>
<organism evidence="3 4">
    <name type="scientific">Oopsacas minuta</name>
    <dbReference type="NCBI Taxonomy" id="111878"/>
    <lineage>
        <taxon>Eukaryota</taxon>
        <taxon>Metazoa</taxon>
        <taxon>Porifera</taxon>
        <taxon>Hexactinellida</taxon>
        <taxon>Hexasterophora</taxon>
        <taxon>Lyssacinosida</taxon>
        <taxon>Leucopsacidae</taxon>
        <taxon>Oopsacas</taxon>
    </lineage>
</organism>